<gene>
    <name evidence="1" type="ORF">BV22DRAFT_1135328</name>
</gene>
<protein>
    <submittedName>
        <fullName evidence="1">Uncharacterized protein</fullName>
    </submittedName>
</protein>
<evidence type="ECO:0000313" key="2">
    <source>
        <dbReference type="Proteomes" id="UP000790709"/>
    </source>
</evidence>
<organism evidence="1 2">
    <name type="scientific">Leucogyrophana mollusca</name>
    <dbReference type="NCBI Taxonomy" id="85980"/>
    <lineage>
        <taxon>Eukaryota</taxon>
        <taxon>Fungi</taxon>
        <taxon>Dikarya</taxon>
        <taxon>Basidiomycota</taxon>
        <taxon>Agaricomycotina</taxon>
        <taxon>Agaricomycetes</taxon>
        <taxon>Agaricomycetidae</taxon>
        <taxon>Boletales</taxon>
        <taxon>Boletales incertae sedis</taxon>
        <taxon>Leucogyrophana</taxon>
    </lineage>
</organism>
<proteinExistence type="predicted"/>
<reference evidence="1" key="1">
    <citation type="journal article" date="2021" name="New Phytol.">
        <title>Evolutionary innovations through gain and loss of genes in the ectomycorrhizal Boletales.</title>
        <authorList>
            <person name="Wu G."/>
            <person name="Miyauchi S."/>
            <person name="Morin E."/>
            <person name="Kuo A."/>
            <person name="Drula E."/>
            <person name="Varga T."/>
            <person name="Kohler A."/>
            <person name="Feng B."/>
            <person name="Cao Y."/>
            <person name="Lipzen A."/>
            <person name="Daum C."/>
            <person name="Hundley H."/>
            <person name="Pangilinan J."/>
            <person name="Johnson J."/>
            <person name="Barry K."/>
            <person name="LaButti K."/>
            <person name="Ng V."/>
            <person name="Ahrendt S."/>
            <person name="Min B."/>
            <person name="Choi I.G."/>
            <person name="Park H."/>
            <person name="Plett J.M."/>
            <person name="Magnuson J."/>
            <person name="Spatafora J.W."/>
            <person name="Nagy L.G."/>
            <person name="Henrissat B."/>
            <person name="Grigoriev I.V."/>
            <person name="Yang Z.L."/>
            <person name="Xu J."/>
            <person name="Martin F.M."/>
        </authorList>
    </citation>
    <scope>NUCLEOTIDE SEQUENCE</scope>
    <source>
        <strain evidence="1">KUC20120723A-06</strain>
    </source>
</reference>
<dbReference type="EMBL" id="MU267023">
    <property type="protein sequence ID" value="KAH7917540.1"/>
    <property type="molecule type" value="Genomic_DNA"/>
</dbReference>
<comment type="caution">
    <text evidence="1">The sequence shown here is derived from an EMBL/GenBank/DDBJ whole genome shotgun (WGS) entry which is preliminary data.</text>
</comment>
<evidence type="ECO:0000313" key="1">
    <source>
        <dbReference type="EMBL" id="KAH7917540.1"/>
    </source>
</evidence>
<keyword evidence="2" id="KW-1185">Reference proteome</keyword>
<dbReference type="Proteomes" id="UP000790709">
    <property type="component" value="Unassembled WGS sequence"/>
</dbReference>
<name>A0ACB8AWC4_9AGAM</name>
<accession>A0ACB8AWC4</accession>
<sequence>MPPQALSFNISNFPSFSIIVKDRWIVDQSKNQTLGKILSYISLTTSASYGTLLAIGCHDGKVIVVDFPPLLYASPDTIGVITMESENEDKDKDKVLTSEEENCVF</sequence>